<dbReference type="HOGENOM" id="CLU_041852_0_0_1"/>
<dbReference type="Gramene" id="EFJ20855">
    <property type="protein sequence ID" value="EFJ20855"/>
    <property type="gene ID" value="SELMODRAFT_152334"/>
</dbReference>
<dbReference type="FunCoup" id="D8S423">
    <property type="interactions" value="1819"/>
</dbReference>
<dbReference type="Gene3D" id="2.120.10.80">
    <property type="entry name" value="Kelch-type beta propeller"/>
    <property type="match status" value="1"/>
</dbReference>
<evidence type="ECO:0000313" key="4">
    <source>
        <dbReference type="Proteomes" id="UP000001514"/>
    </source>
</evidence>
<gene>
    <name evidence="3" type="ORF">SELMODRAFT_152334</name>
</gene>
<dbReference type="OMA" id="ACKRQRM"/>
<evidence type="ECO:0000313" key="3">
    <source>
        <dbReference type="EMBL" id="EFJ20855.1"/>
    </source>
</evidence>
<keyword evidence="4" id="KW-1185">Reference proteome</keyword>
<dbReference type="PANTHER" id="PTHR46344">
    <property type="entry name" value="OS02G0202900 PROTEIN"/>
    <property type="match status" value="1"/>
</dbReference>
<reference evidence="3 4" key="1">
    <citation type="journal article" date="2011" name="Science">
        <title>The Selaginella genome identifies genetic changes associated with the evolution of vascular plants.</title>
        <authorList>
            <person name="Banks J.A."/>
            <person name="Nishiyama T."/>
            <person name="Hasebe M."/>
            <person name="Bowman J.L."/>
            <person name="Gribskov M."/>
            <person name="dePamphilis C."/>
            <person name="Albert V.A."/>
            <person name="Aono N."/>
            <person name="Aoyama T."/>
            <person name="Ambrose B.A."/>
            <person name="Ashton N.W."/>
            <person name="Axtell M.J."/>
            <person name="Barker E."/>
            <person name="Barker M.S."/>
            <person name="Bennetzen J.L."/>
            <person name="Bonawitz N.D."/>
            <person name="Chapple C."/>
            <person name="Cheng C."/>
            <person name="Correa L.G."/>
            <person name="Dacre M."/>
            <person name="DeBarry J."/>
            <person name="Dreyer I."/>
            <person name="Elias M."/>
            <person name="Engstrom E.M."/>
            <person name="Estelle M."/>
            <person name="Feng L."/>
            <person name="Finet C."/>
            <person name="Floyd S.K."/>
            <person name="Frommer W.B."/>
            <person name="Fujita T."/>
            <person name="Gramzow L."/>
            <person name="Gutensohn M."/>
            <person name="Harholt J."/>
            <person name="Hattori M."/>
            <person name="Heyl A."/>
            <person name="Hirai T."/>
            <person name="Hiwatashi Y."/>
            <person name="Ishikawa M."/>
            <person name="Iwata M."/>
            <person name="Karol K.G."/>
            <person name="Koehler B."/>
            <person name="Kolukisaoglu U."/>
            <person name="Kubo M."/>
            <person name="Kurata T."/>
            <person name="Lalonde S."/>
            <person name="Li K."/>
            <person name="Li Y."/>
            <person name="Litt A."/>
            <person name="Lyons E."/>
            <person name="Manning G."/>
            <person name="Maruyama T."/>
            <person name="Michael T.P."/>
            <person name="Mikami K."/>
            <person name="Miyazaki S."/>
            <person name="Morinaga S."/>
            <person name="Murata T."/>
            <person name="Mueller-Roeber B."/>
            <person name="Nelson D.R."/>
            <person name="Obara M."/>
            <person name="Oguri Y."/>
            <person name="Olmstead R.G."/>
            <person name="Onodera N."/>
            <person name="Petersen B.L."/>
            <person name="Pils B."/>
            <person name="Prigge M."/>
            <person name="Rensing S.A."/>
            <person name="Riano-Pachon D.M."/>
            <person name="Roberts A.W."/>
            <person name="Sato Y."/>
            <person name="Scheller H.V."/>
            <person name="Schulz B."/>
            <person name="Schulz C."/>
            <person name="Shakirov E.V."/>
            <person name="Shibagaki N."/>
            <person name="Shinohara N."/>
            <person name="Shippen D.E."/>
            <person name="Soerensen I."/>
            <person name="Sotooka R."/>
            <person name="Sugimoto N."/>
            <person name="Sugita M."/>
            <person name="Sumikawa N."/>
            <person name="Tanurdzic M."/>
            <person name="Theissen G."/>
            <person name="Ulvskov P."/>
            <person name="Wakazuki S."/>
            <person name="Weng J.K."/>
            <person name="Willats W.W."/>
            <person name="Wipf D."/>
            <person name="Wolf P.G."/>
            <person name="Yang L."/>
            <person name="Zimmer A.D."/>
            <person name="Zhu Q."/>
            <person name="Mitros T."/>
            <person name="Hellsten U."/>
            <person name="Loque D."/>
            <person name="Otillar R."/>
            <person name="Salamov A."/>
            <person name="Schmutz J."/>
            <person name="Shapiro H."/>
            <person name="Lindquist E."/>
            <person name="Lucas S."/>
            <person name="Rokhsar D."/>
            <person name="Grigoriev I.V."/>
        </authorList>
    </citation>
    <scope>NUCLEOTIDE SEQUENCE [LARGE SCALE GENOMIC DNA]</scope>
</reference>
<dbReference type="KEGG" id="smo:SELMODRAFT_152334"/>
<dbReference type="Proteomes" id="UP000001514">
    <property type="component" value="Unassembled WGS sequence"/>
</dbReference>
<keyword evidence="2" id="KW-0677">Repeat</keyword>
<evidence type="ECO:0008006" key="5">
    <source>
        <dbReference type="Google" id="ProtNLM"/>
    </source>
</evidence>
<dbReference type="InParanoid" id="D8S423"/>
<dbReference type="SMART" id="SM00612">
    <property type="entry name" value="Kelch"/>
    <property type="match status" value="2"/>
</dbReference>
<keyword evidence="1" id="KW-0880">Kelch repeat</keyword>
<dbReference type="eggNOG" id="KOG1072">
    <property type="taxonomic scope" value="Eukaryota"/>
</dbReference>
<evidence type="ECO:0000256" key="2">
    <source>
        <dbReference type="ARBA" id="ARBA00022737"/>
    </source>
</evidence>
<dbReference type="Pfam" id="PF01344">
    <property type="entry name" value="Kelch_1"/>
    <property type="match status" value="2"/>
</dbReference>
<dbReference type="SUPFAM" id="SSF117281">
    <property type="entry name" value="Kelch motif"/>
    <property type="match status" value="1"/>
</dbReference>
<organism evidence="4">
    <name type="scientific">Selaginella moellendorffii</name>
    <name type="common">Spikemoss</name>
    <dbReference type="NCBI Taxonomy" id="88036"/>
    <lineage>
        <taxon>Eukaryota</taxon>
        <taxon>Viridiplantae</taxon>
        <taxon>Streptophyta</taxon>
        <taxon>Embryophyta</taxon>
        <taxon>Tracheophyta</taxon>
        <taxon>Lycopodiopsida</taxon>
        <taxon>Selaginellales</taxon>
        <taxon>Selaginellaceae</taxon>
        <taxon>Selaginella</taxon>
    </lineage>
</organism>
<dbReference type="InterPro" id="IPR006652">
    <property type="entry name" value="Kelch_1"/>
</dbReference>
<protein>
    <recommendedName>
        <fullName evidence="5">F-box domain-containing protein</fullName>
    </recommendedName>
</protein>
<dbReference type="AlphaFoldDB" id="D8S423"/>
<sequence>MHALARVPRSRHPAMKLVCSSWRQVMSSSEIFRLRRELGVVEEWLYVLMKDKEEELVWFALDPLTAQWRRLPPMPDVDHHQHHRQQQQERDLAGWSLWELGSSISGMVRSLFGKKDSSERIPFFGCSAAELHGCLFVLGGFSKASATSSVWKYDPRTNSWSKAAAMGTARAYCKTGLVDGNLYAVGGVNRGRNGLTPLQSAEVYDPEADAWSAIPSMPFVGAQVLPTAFVTDILKPIATGMAAFRGKLWVPQSLYSWPFFVDVGGEVFDPVSGRWEEMPRGMGEGWPARQAGMKLSVVVNGSLFSLDPMSTAEGSKIKVYDFEQDCWRVVVRKVPMVLDLSTESESPYLLGCLRSGLHVVTKDAGNNVTILRAEIDGGRGAGDSEAESWTVIASKSFGRVELVACQVLEI</sequence>
<dbReference type="OrthoDB" id="45365at2759"/>
<dbReference type="InterPro" id="IPR015915">
    <property type="entry name" value="Kelch-typ_b-propeller"/>
</dbReference>
<proteinExistence type="predicted"/>
<evidence type="ECO:0000256" key="1">
    <source>
        <dbReference type="ARBA" id="ARBA00022441"/>
    </source>
</evidence>
<accession>D8S423</accession>
<name>D8S423_SELML</name>
<dbReference type="PANTHER" id="PTHR46344:SF27">
    <property type="entry name" value="KELCH REPEAT SUPERFAMILY PROTEIN"/>
    <property type="match status" value="1"/>
</dbReference>
<dbReference type="EMBL" id="GL377601">
    <property type="protein sequence ID" value="EFJ20855.1"/>
    <property type="molecule type" value="Genomic_DNA"/>
</dbReference>